<keyword evidence="9" id="KW-0460">Magnesium</keyword>
<keyword evidence="5" id="KW-0479">Metal-binding</keyword>
<evidence type="ECO:0000256" key="4">
    <source>
        <dbReference type="ARBA" id="ARBA00022679"/>
    </source>
</evidence>
<feature type="domain" description="Alpha-glucan water dikinase phosphohistidine-like" evidence="12">
    <location>
        <begin position="340"/>
        <end position="452"/>
    </location>
</feature>
<keyword evidence="6" id="KW-0547">Nucleotide-binding</keyword>
<accession>A0AAD9INK0</accession>
<evidence type="ECO:0000256" key="2">
    <source>
        <dbReference type="ARBA" id="ARBA00007837"/>
    </source>
</evidence>
<keyword evidence="7" id="KW-0418">Kinase</keyword>
<evidence type="ECO:0000256" key="9">
    <source>
        <dbReference type="ARBA" id="ARBA00022842"/>
    </source>
</evidence>
<evidence type="ECO:0000256" key="8">
    <source>
        <dbReference type="ARBA" id="ARBA00022840"/>
    </source>
</evidence>
<keyword evidence="10" id="KW-0119">Carbohydrate metabolism</keyword>
<dbReference type="AlphaFoldDB" id="A0AAD9INK0"/>
<evidence type="ECO:0000259" key="12">
    <source>
        <dbReference type="Pfam" id="PF22973"/>
    </source>
</evidence>
<feature type="domain" description="Pyruvate phosphate dikinase AMP/ATP-binding" evidence="11">
    <location>
        <begin position="608"/>
        <end position="810"/>
    </location>
</feature>
<dbReference type="InterPro" id="IPR002192">
    <property type="entry name" value="PPDK_AMP/ATP-bd"/>
</dbReference>
<evidence type="ECO:0000259" key="11">
    <source>
        <dbReference type="Pfam" id="PF01326"/>
    </source>
</evidence>
<keyword evidence="4" id="KW-0808">Transferase</keyword>
<dbReference type="GO" id="GO:0046872">
    <property type="term" value="F:metal ion binding"/>
    <property type="evidence" value="ECO:0007669"/>
    <property type="project" value="UniProtKB-KW"/>
</dbReference>
<reference evidence="13" key="1">
    <citation type="submission" date="2021-01" db="EMBL/GenBank/DDBJ databases">
        <authorList>
            <person name="Eckstrom K.M.E."/>
        </authorList>
    </citation>
    <scope>NUCLEOTIDE SEQUENCE</scope>
    <source>
        <strain evidence="13">UVCC 0001</strain>
    </source>
</reference>
<sequence>MALILTWLRLSTLRQLDWYRNSSYQSKDIAHVQKQIAQKMADKGIEDHFLEQWHQKLHQNTTPEDITICEAYLAFLHSNNMDDYWRVLWDNGRITRESLSSMSIPITATPLHLPQLISAFKHYLWILKTTHAGADMDVCFEMSRGHLDGDLAWIIADILANRTAWWVPGKIVEARERLKYYWKQEGASRDILLLDIALDGYFRLTIERTDLDSLSGDDLISLVTLVLKNSTITTEYTDFGLASNFWRRVNETPGRWSPDWARLALAAADFTGTCLQDYAHNVVSLIQPHARAFEEACKLDKAHILNFAEEVIRGQPFFILSMLLRKLGPKLREAAGLGLWQIVSVPSSESVTGKLVALPDLSSIQGQSMSEPTVIVAESLSGNEDIPAGVVAILTSSATDVLSHIAIRARAQNVLLATCFERAQFDGLQEQASSHVSLSVDPKGNVVMAPASEVEGAEANGAAPAQAKELSLVKPRLSRSGPWVLAESQFGEKLVGGKSGNLAALRSKLGSLPGTAVPPSLALPFGTFERVLEAKCNSGTLKQLTALAEALAKTTPGEGIPEELAAVRQLIGTALLPPPGFREELACKVEEEGLLDAAALTDDTFGHLWRALCQVWSSKWTDRAWLSRRAVGIPDDNLFMAVLLQPIVPADYAFVLHSADPITGERGCVHGELVLGMGEALVGNAPGAALTFRAHGGEVELLSLPSKRAGLYPDSALPLLIARSDSNGEDLEAFAGAGLYESIPLSPLQPRALDYSNERLLWDADFQRNLLRRLAVLAAGVESSFGGQPQDIEGVLVGDALFVVQTRPQVIREA</sequence>
<dbReference type="Gene3D" id="3.30.470.20">
    <property type="entry name" value="ATP-grasp fold, B domain"/>
    <property type="match status" value="1"/>
</dbReference>
<dbReference type="GO" id="GO:0005524">
    <property type="term" value="F:ATP binding"/>
    <property type="evidence" value="ECO:0007669"/>
    <property type="project" value="UniProtKB-KW"/>
</dbReference>
<gene>
    <name evidence="13" type="ORF">QBZ16_002993</name>
</gene>
<evidence type="ECO:0000256" key="5">
    <source>
        <dbReference type="ARBA" id="ARBA00022723"/>
    </source>
</evidence>
<comment type="similarity">
    <text evidence="2">Belongs to the PEP-utilizing enzyme family.</text>
</comment>
<evidence type="ECO:0000256" key="3">
    <source>
        <dbReference type="ARBA" id="ARBA00011738"/>
    </source>
</evidence>
<dbReference type="GO" id="GO:0016301">
    <property type="term" value="F:kinase activity"/>
    <property type="evidence" value="ECO:0007669"/>
    <property type="project" value="UniProtKB-KW"/>
</dbReference>
<comment type="cofactor">
    <cofactor evidence="1">
        <name>Mg(2+)</name>
        <dbReference type="ChEBI" id="CHEBI:18420"/>
    </cofactor>
</comment>
<evidence type="ECO:0000313" key="13">
    <source>
        <dbReference type="EMBL" id="KAK2079302.1"/>
    </source>
</evidence>
<keyword evidence="14" id="KW-1185">Reference proteome</keyword>
<protein>
    <recommendedName>
        <fullName evidence="15">Pyruvate phosphate dikinase AMP/ATP-binding domain-containing protein</fullName>
    </recommendedName>
</protein>
<dbReference type="SUPFAM" id="SSF56059">
    <property type="entry name" value="Glutathione synthetase ATP-binding domain-like"/>
    <property type="match status" value="1"/>
</dbReference>
<dbReference type="InterPro" id="IPR013815">
    <property type="entry name" value="ATP_grasp_subdomain_1"/>
</dbReference>
<evidence type="ECO:0008006" key="15">
    <source>
        <dbReference type="Google" id="ProtNLM"/>
    </source>
</evidence>
<dbReference type="Gene3D" id="3.30.1490.20">
    <property type="entry name" value="ATP-grasp fold, A domain"/>
    <property type="match status" value="2"/>
</dbReference>
<organism evidence="13 14">
    <name type="scientific">Prototheca wickerhamii</name>
    <dbReference type="NCBI Taxonomy" id="3111"/>
    <lineage>
        <taxon>Eukaryota</taxon>
        <taxon>Viridiplantae</taxon>
        <taxon>Chlorophyta</taxon>
        <taxon>core chlorophytes</taxon>
        <taxon>Trebouxiophyceae</taxon>
        <taxon>Chlorellales</taxon>
        <taxon>Chlorellaceae</taxon>
        <taxon>Prototheca</taxon>
    </lineage>
</organism>
<proteinExistence type="inferred from homology"/>
<evidence type="ECO:0000256" key="10">
    <source>
        <dbReference type="ARBA" id="ARBA00023277"/>
    </source>
</evidence>
<dbReference type="PANTHER" id="PTHR46999">
    <property type="entry name" value="ALPHA-GLUCAN WATER DIKINASE 1, CHLOROPLASTIC-RELATED"/>
    <property type="match status" value="1"/>
</dbReference>
<evidence type="ECO:0000256" key="1">
    <source>
        <dbReference type="ARBA" id="ARBA00001946"/>
    </source>
</evidence>
<evidence type="ECO:0000313" key="14">
    <source>
        <dbReference type="Proteomes" id="UP001255856"/>
    </source>
</evidence>
<dbReference type="EMBL" id="JASFZW010000003">
    <property type="protein sequence ID" value="KAK2079302.1"/>
    <property type="molecule type" value="Genomic_DNA"/>
</dbReference>
<dbReference type="InterPro" id="IPR054481">
    <property type="entry name" value="GWD1_pHisD"/>
</dbReference>
<evidence type="ECO:0000256" key="6">
    <source>
        <dbReference type="ARBA" id="ARBA00022741"/>
    </source>
</evidence>
<keyword evidence="8" id="KW-0067">ATP-binding</keyword>
<name>A0AAD9INK0_PROWI</name>
<evidence type="ECO:0000256" key="7">
    <source>
        <dbReference type="ARBA" id="ARBA00022777"/>
    </source>
</evidence>
<dbReference type="Proteomes" id="UP001255856">
    <property type="component" value="Unassembled WGS sequence"/>
</dbReference>
<comment type="caution">
    <text evidence="13">The sequence shown here is derived from an EMBL/GenBank/DDBJ whole genome shotgun (WGS) entry which is preliminary data.</text>
</comment>
<dbReference type="PANTHER" id="PTHR46999:SF2">
    <property type="entry name" value="CARBOHYDRATE-BINDING MODULE FAMILY 45 PROTEIN"/>
    <property type="match status" value="1"/>
</dbReference>
<dbReference type="Pfam" id="PF22973">
    <property type="entry name" value="GWD1_pHisD"/>
    <property type="match status" value="1"/>
</dbReference>
<comment type="subunit">
    <text evidence="3">Homodimer.</text>
</comment>
<dbReference type="Pfam" id="PF01326">
    <property type="entry name" value="PPDK_N"/>
    <property type="match status" value="1"/>
</dbReference>